<evidence type="ECO:0000313" key="2">
    <source>
        <dbReference type="Proteomes" id="UP000462621"/>
    </source>
</evidence>
<protein>
    <submittedName>
        <fullName evidence="1">Uncharacterized protein</fullName>
    </submittedName>
</protein>
<keyword evidence="2" id="KW-1185">Reference proteome</keyword>
<dbReference type="Proteomes" id="UP000462621">
    <property type="component" value="Unassembled WGS sequence"/>
</dbReference>
<name>A0A7X4RUE9_9VIBR</name>
<gene>
    <name evidence="1" type="ORF">F9817_08255</name>
</gene>
<dbReference type="EMBL" id="WEKT01000011">
    <property type="protein sequence ID" value="MZI93187.1"/>
    <property type="molecule type" value="Genomic_DNA"/>
</dbReference>
<accession>A0A7X4RUE9</accession>
<dbReference type="AlphaFoldDB" id="A0A7X4RUE9"/>
<sequence>MKKEMPMTELFNTRESGVKEFMYRRYTVPYLNGNTNLPQGIMGAAFKLTRSEEMELADKELLLEKLQLFQDSLPTPDIFDSDRNKKAICWFKPTAHLFIDAVEEVKLITEKYISPIQLHESENIGEIVYEDEYQVMAIP</sequence>
<proteinExistence type="predicted"/>
<organism evidence="1 2">
    <name type="scientific">Vibrio eleionomae</name>
    <dbReference type="NCBI Taxonomy" id="2653505"/>
    <lineage>
        <taxon>Bacteria</taxon>
        <taxon>Pseudomonadati</taxon>
        <taxon>Pseudomonadota</taxon>
        <taxon>Gammaproteobacteria</taxon>
        <taxon>Vibrionales</taxon>
        <taxon>Vibrionaceae</taxon>
        <taxon>Vibrio</taxon>
    </lineage>
</organism>
<dbReference type="RefSeq" id="WP_161154491.1">
    <property type="nucleotide sequence ID" value="NZ_WEKT01000011.1"/>
</dbReference>
<evidence type="ECO:0000313" key="1">
    <source>
        <dbReference type="EMBL" id="MZI93187.1"/>
    </source>
</evidence>
<reference evidence="1 2" key="1">
    <citation type="submission" date="2019-10" db="EMBL/GenBank/DDBJ databases">
        <title>Vibrio sp. nov. isolated from a shrimp pond.</title>
        <authorList>
            <person name="Gomez-Gil B."/>
            <person name="Enciso-Ibarra J."/>
            <person name="Enciso-Ibarra K."/>
            <person name="Bolan-Mejia C."/>
        </authorList>
    </citation>
    <scope>NUCLEOTIDE SEQUENCE [LARGE SCALE GENOMIC DNA]</scope>
    <source>
        <strain evidence="1 2">CAIM 722</strain>
    </source>
</reference>
<comment type="caution">
    <text evidence="1">The sequence shown here is derived from an EMBL/GenBank/DDBJ whole genome shotgun (WGS) entry which is preliminary data.</text>
</comment>